<organism evidence="3 4">
    <name type="scientific">Sphingobacterium zhuxiongii</name>
    <dbReference type="NCBI Taxonomy" id="2662364"/>
    <lineage>
        <taxon>Bacteria</taxon>
        <taxon>Pseudomonadati</taxon>
        <taxon>Bacteroidota</taxon>
        <taxon>Sphingobacteriia</taxon>
        <taxon>Sphingobacteriales</taxon>
        <taxon>Sphingobacteriaceae</taxon>
        <taxon>Sphingobacterium</taxon>
    </lineage>
</organism>
<gene>
    <name evidence="3" type="ORF">GFH32_14385</name>
</gene>
<name>A0A5Q0QHA2_9SPHI</name>
<dbReference type="RefSeq" id="WP_153512264.1">
    <property type="nucleotide sequence ID" value="NZ_CP045652.1"/>
</dbReference>
<dbReference type="KEGG" id="sphe:GFH32_14385"/>
<feature type="transmembrane region" description="Helical" evidence="1">
    <location>
        <begin position="33"/>
        <end position="50"/>
    </location>
</feature>
<keyword evidence="4" id="KW-1185">Reference proteome</keyword>
<dbReference type="AlphaFoldDB" id="A0A5Q0QHA2"/>
<evidence type="ECO:0000259" key="2">
    <source>
        <dbReference type="Pfam" id="PF18917"/>
    </source>
</evidence>
<feature type="transmembrane region" description="Helical" evidence="1">
    <location>
        <begin position="56"/>
        <end position="73"/>
    </location>
</feature>
<evidence type="ECO:0000256" key="1">
    <source>
        <dbReference type="SAM" id="Phobius"/>
    </source>
</evidence>
<protein>
    <recommendedName>
        <fullName evidence="2">LiaI-LiaF-like transmembrane region domain-containing protein</fullName>
    </recommendedName>
</protein>
<accession>A0A5Q0QHA2</accession>
<feature type="domain" description="LiaI-LiaF-like transmembrane region" evidence="2">
    <location>
        <begin position="7"/>
        <end position="49"/>
    </location>
</feature>
<evidence type="ECO:0000313" key="3">
    <source>
        <dbReference type="EMBL" id="QGA27428.1"/>
    </source>
</evidence>
<feature type="transmembrane region" description="Helical" evidence="1">
    <location>
        <begin position="6"/>
        <end position="26"/>
    </location>
</feature>
<evidence type="ECO:0000313" key="4">
    <source>
        <dbReference type="Proteomes" id="UP000326921"/>
    </source>
</evidence>
<keyword evidence="1" id="KW-0812">Transmembrane</keyword>
<keyword evidence="1" id="KW-0472">Membrane</keyword>
<sequence length="310" mass="34072">MNNKVASGIWFVFIGLVLLLHNFHVIDFHFLQVLKFWPLLLVSIGINLLLQNRPYSTYLIAGINILLCGFVFFKGITDNPSSRTTIESVFENSITVNNGEEDNHTYSKKVSADFSDAIEEASLTINGGAAKYRFTTKADSSILFSGATNANNMKLNLEKTGSVKSNLELNSSIEGTGKSNSFVDLMLNEAPIWNFEFNVGAAALEGDFKNLKIKRLELNSGASKMSLTLPNPQIGTSELEINTAASQVHLQIPKGVPCRVEYDSIISNNKLEDIDEKDGDVRQSSGYDQAANRYNIVISGAANSLTIVRY</sequence>
<reference evidence="3 4" key="1">
    <citation type="submission" date="2019-10" db="EMBL/GenBank/DDBJ databases">
        <authorList>
            <person name="Dong K."/>
        </authorList>
    </citation>
    <scope>NUCLEOTIDE SEQUENCE [LARGE SCALE GENOMIC DNA]</scope>
    <source>
        <strain evidence="4">dk4302</strain>
    </source>
</reference>
<dbReference type="InterPro" id="IPR043726">
    <property type="entry name" value="LiaI-LiaF-like_TM1"/>
</dbReference>
<dbReference type="EMBL" id="CP045652">
    <property type="protein sequence ID" value="QGA27428.1"/>
    <property type="molecule type" value="Genomic_DNA"/>
</dbReference>
<dbReference type="Pfam" id="PF18917">
    <property type="entry name" value="LiaI-LiaF-like_TM1"/>
    <property type="match status" value="1"/>
</dbReference>
<dbReference type="Proteomes" id="UP000326921">
    <property type="component" value="Chromosome"/>
</dbReference>
<keyword evidence="1" id="KW-1133">Transmembrane helix</keyword>
<proteinExistence type="predicted"/>